<dbReference type="Gene3D" id="3.40.50.1390">
    <property type="entry name" value="Resolvase, N-terminal catalytic domain"/>
    <property type="match status" value="1"/>
</dbReference>
<evidence type="ECO:0000313" key="3">
    <source>
        <dbReference type="Proteomes" id="UP001180087"/>
    </source>
</evidence>
<dbReference type="RefSeq" id="WP_348027035.1">
    <property type="nucleotide sequence ID" value="NZ_CP129113.1"/>
</dbReference>
<dbReference type="InterPro" id="IPR006120">
    <property type="entry name" value="Resolvase_HTH_dom"/>
</dbReference>
<dbReference type="SUPFAM" id="SSF53041">
    <property type="entry name" value="Resolvase-like"/>
    <property type="match status" value="1"/>
</dbReference>
<protein>
    <submittedName>
        <fullName evidence="2">Recombinase family protein</fullName>
    </submittedName>
</protein>
<dbReference type="InterPro" id="IPR036162">
    <property type="entry name" value="Resolvase-like_N_sf"/>
</dbReference>
<dbReference type="Pfam" id="PF02796">
    <property type="entry name" value="HTH_7"/>
    <property type="match status" value="1"/>
</dbReference>
<evidence type="ECO:0000313" key="2">
    <source>
        <dbReference type="EMBL" id="WLV24227.1"/>
    </source>
</evidence>
<dbReference type="CDD" id="cd03768">
    <property type="entry name" value="SR_ResInv"/>
    <property type="match status" value="1"/>
</dbReference>
<dbReference type="Gene3D" id="1.10.10.60">
    <property type="entry name" value="Homeodomain-like"/>
    <property type="match status" value="1"/>
</dbReference>
<dbReference type="EMBL" id="CP129113">
    <property type="protein sequence ID" value="WLV24227.1"/>
    <property type="molecule type" value="Genomic_DNA"/>
</dbReference>
<accession>A0ABY9KVE7</accession>
<dbReference type="PROSITE" id="PS51736">
    <property type="entry name" value="RECOMBINASES_3"/>
    <property type="match status" value="1"/>
</dbReference>
<dbReference type="SMART" id="SM00857">
    <property type="entry name" value="Resolvase"/>
    <property type="match status" value="1"/>
</dbReference>
<dbReference type="Pfam" id="PF00239">
    <property type="entry name" value="Resolvase"/>
    <property type="match status" value="1"/>
</dbReference>
<gene>
    <name evidence="2" type="ORF">QR721_11355</name>
</gene>
<name>A0ABY9KVE7_9BACI</name>
<sequence length="180" mass="20846">MIIGYMRPNSEDENCEKQLTLLKKHGCDEFFVETHASAKRRVELQSLLSKLSPGDKIVFERLFTLGDSTKHLKEMIDEIESKSAFLHSIWEKIDTSDQTDYPFSEIVHHLANFQSDMISESTKKGLYEAKQKGTSAGRPRKPDENVKRAITMYESKKYTLEEIKQETGISKSTLYRYLEK</sequence>
<reference evidence="2" key="1">
    <citation type="submission" date="2023-06" db="EMBL/GenBank/DDBJ databases">
        <title>A Treasure from Seagulls: Isolation and Description of Aciduricobacillus qingdaonensis gen. nov., sp. nov., a Rare Obligately Uric Acid-utilizing Member in the Family Bacillaceae.</title>
        <authorList>
            <person name="Liu W."/>
            <person name="Wang B."/>
        </authorList>
    </citation>
    <scope>NUCLEOTIDE SEQUENCE</scope>
    <source>
        <strain evidence="2">44XB</strain>
    </source>
</reference>
<dbReference type="InterPro" id="IPR006119">
    <property type="entry name" value="Resolv_N"/>
</dbReference>
<evidence type="ECO:0000259" key="1">
    <source>
        <dbReference type="PROSITE" id="PS51736"/>
    </source>
</evidence>
<dbReference type="Proteomes" id="UP001180087">
    <property type="component" value="Chromosome"/>
</dbReference>
<proteinExistence type="predicted"/>
<feature type="domain" description="Resolvase/invertase-type recombinase catalytic" evidence="1">
    <location>
        <begin position="1"/>
        <end position="133"/>
    </location>
</feature>
<keyword evidence="3" id="KW-1185">Reference proteome</keyword>
<organism evidence="2 3">
    <name type="scientific">Aciduricibacillus chroicocephali</name>
    <dbReference type="NCBI Taxonomy" id="3054939"/>
    <lineage>
        <taxon>Bacteria</taxon>
        <taxon>Bacillati</taxon>
        <taxon>Bacillota</taxon>
        <taxon>Bacilli</taxon>
        <taxon>Bacillales</taxon>
        <taxon>Bacillaceae</taxon>
        <taxon>Aciduricibacillus</taxon>
    </lineage>
</organism>